<organism evidence="8 10">
    <name type="scientific">Auxenochlorella protothecoides</name>
    <name type="common">Green microalga</name>
    <name type="synonym">Chlorella protothecoides</name>
    <dbReference type="NCBI Taxonomy" id="3075"/>
    <lineage>
        <taxon>Eukaryota</taxon>
        <taxon>Viridiplantae</taxon>
        <taxon>Chlorophyta</taxon>
        <taxon>core chlorophytes</taxon>
        <taxon>Trebouxiophyceae</taxon>
        <taxon>Chlorellales</taxon>
        <taxon>Chlorellaceae</taxon>
        <taxon>Auxenochlorella</taxon>
    </lineage>
</organism>
<reference evidence="8 10" key="1">
    <citation type="journal article" date="2014" name="BMC Genomics">
        <title>Oil accumulation mechanisms of the oleaginous microalga Chlorella protothecoides revealed through its genome, transcriptomes, and proteomes.</title>
        <authorList>
            <person name="Gao C."/>
            <person name="Wang Y."/>
            <person name="Shen Y."/>
            <person name="Yan D."/>
            <person name="He X."/>
            <person name="Dai J."/>
            <person name="Wu Q."/>
        </authorList>
    </citation>
    <scope>NUCLEOTIDE SEQUENCE [LARGE SCALE GENOMIC DNA]</scope>
    <source>
        <strain evidence="8 10">0710</strain>
    </source>
</reference>
<dbReference type="GeneID" id="23615162"/>
<comment type="subcellular location">
    <subcellularLocation>
        <location evidence="1">Nucleus</location>
        <location evidence="1">Nucleolus</location>
    </subcellularLocation>
</comment>
<keyword evidence="5" id="KW-0539">Nucleus</keyword>
<dbReference type="EMBL" id="QOKY01000202">
    <property type="protein sequence ID" value="RMZ52882.1"/>
    <property type="molecule type" value="Genomic_DNA"/>
</dbReference>
<feature type="repeat" description="WD" evidence="6">
    <location>
        <begin position="80"/>
        <end position="121"/>
    </location>
</feature>
<gene>
    <name evidence="9" type="ORF">APUTEX25_001001</name>
    <name evidence="8" type="ORF">F751_3771</name>
</gene>
<feature type="repeat" description="WD" evidence="6">
    <location>
        <begin position="122"/>
        <end position="163"/>
    </location>
</feature>
<dbReference type="GO" id="GO:0045943">
    <property type="term" value="P:positive regulation of transcription by RNA polymerase I"/>
    <property type="evidence" value="ECO:0007669"/>
    <property type="project" value="TreeGrafter"/>
</dbReference>
<sequence length="522" mass="56252">MDYEAGTYQKLPIKQYPARELGETAEGRYWRRFLSPATAKQAGAVNYLEFCPVRPYNLAVTSSTRVLVYDGATRSLHRTINRFKDKAYSASWRADGKLLVAGGQDGIVQLFDVGSRSLLRQFKAHKRPVHVARFDPGRMHVLSGGDDATVRWWDVSEGKQVSRWEGHSDYVRAAAVNPAAHGTWATGGYDHVCKVWDARSAQSVLSVDHGAPIEAVAFFPSGSVLVTAGGTQVRVWDLFGGGRELACLSNHQKTVTCVTVSPNAGPDSSAAPRLLTGALDGHLKASVREGVYELERFQVTHIQKYPGPILSLGLSGDAGLLAVGLADGTLTVRKHAKPRADPAKAGILVGRRSRRAPALTAATYRYFIRGQSSKAAAKDSVIAAERKAALATHDKFLRKFRYRDALDAALSTRRAEVVASVVEELAARGGLSSALSSRDAAGLGPLLDHMRRNINDPRHAPQLAALAHRLLDVYGGSEALTGMLPALTLLLERVELELRAQDGLTRVQGMLGPLLAASVGAC</sequence>
<dbReference type="AlphaFoldDB" id="A0A087SGA5"/>
<dbReference type="RefSeq" id="XP_011397647.1">
    <property type="nucleotide sequence ID" value="XM_011399345.1"/>
</dbReference>
<dbReference type="STRING" id="3075.A0A087SGA5"/>
<dbReference type="OrthoDB" id="431715at2759"/>
<dbReference type="eggNOG" id="KOG0310">
    <property type="taxonomic scope" value="Eukaryota"/>
</dbReference>
<dbReference type="SMART" id="SM00320">
    <property type="entry name" value="WD40"/>
    <property type="match status" value="6"/>
</dbReference>
<keyword evidence="2" id="KW-0698">rRNA processing</keyword>
<dbReference type="InterPro" id="IPR001680">
    <property type="entry name" value="WD40_rpt"/>
</dbReference>
<evidence type="ECO:0000256" key="2">
    <source>
        <dbReference type="ARBA" id="ARBA00022552"/>
    </source>
</evidence>
<evidence type="ECO:0000256" key="1">
    <source>
        <dbReference type="ARBA" id="ARBA00004604"/>
    </source>
</evidence>
<protein>
    <submittedName>
        <fullName evidence="8">U3 small nucleolar RNA-associated protein 15-like protein</fullName>
    </submittedName>
</protein>
<proteinExistence type="predicted"/>
<dbReference type="Pfam" id="PF09384">
    <property type="entry name" value="UTP15_C"/>
    <property type="match status" value="1"/>
</dbReference>
<evidence type="ECO:0000313" key="9">
    <source>
        <dbReference type="EMBL" id="RMZ52882.1"/>
    </source>
</evidence>
<reference evidence="9" key="3">
    <citation type="submission" date="2018-10" db="EMBL/GenBank/DDBJ databases">
        <authorList>
            <person name="Hovde B."/>
            <person name="Zhang X."/>
        </authorList>
    </citation>
    <scope>NUCLEOTIDE SEQUENCE [LARGE SCALE GENOMIC DNA]</scope>
    <source>
        <strain evidence="9">UTEX 25</strain>
    </source>
</reference>
<dbReference type="Gene3D" id="2.130.10.10">
    <property type="entry name" value="YVTN repeat-like/Quinoprotein amine dehydrogenase"/>
    <property type="match status" value="2"/>
</dbReference>
<dbReference type="Pfam" id="PF00400">
    <property type="entry name" value="WD40"/>
    <property type="match status" value="4"/>
</dbReference>
<feature type="domain" description="U3 small nucleolar RNA-associated protein 15 C-terminal" evidence="7">
    <location>
        <begin position="374"/>
        <end position="513"/>
    </location>
</feature>
<evidence type="ECO:0000313" key="8">
    <source>
        <dbReference type="EMBL" id="KFM24759.1"/>
    </source>
</evidence>
<dbReference type="Proteomes" id="UP000279271">
    <property type="component" value="Unassembled WGS sequence"/>
</dbReference>
<dbReference type="PROSITE" id="PS50294">
    <property type="entry name" value="WD_REPEATS_REGION"/>
    <property type="match status" value="1"/>
</dbReference>
<dbReference type="InterPro" id="IPR015943">
    <property type="entry name" value="WD40/YVTN_repeat-like_dom_sf"/>
</dbReference>
<dbReference type="InterPro" id="IPR036322">
    <property type="entry name" value="WD40_repeat_dom_sf"/>
</dbReference>
<dbReference type="PANTHER" id="PTHR19924:SF26">
    <property type="entry name" value="U3 SMALL NUCLEOLAR RNA-ASSOCIATED PROTEIN 15 HOMOLOG"/>
    <property type="match status" value="1"/>
</dbReference>
<dbReference type="SUPFAM" id="SSF50978">
    <property type="entry name" value="WD40 repeat-like"/>
    <property type="match status" value="1"/>
</dbReference>
<feature type="repeat" description="WD" evidence="6">
    <location>
        <begin position="164"/>
        <end position="206"/>
    </location>
</feature>
<dbReference type="InterPro" id="IPR018983">
    <property type="entry name" value="U3_snoRNA-assocProt_15_C"/>
</dbReference>
<evidence type="ECO:0000256" key="3">
    <source>
        <dbReference type="ARBA" id="ARBA00022574"/>
    </source>
</evidence>
<keyword evidence="3 6" id="KW-0853">WD repeat</keyword>
<dbReference type="GO" id="GO:0006364">
    <property type="term" value="P:rRNA processing"/>
    <property type="evidence" value="ECO:0007669"/>
    <property type="project" value="UniProtKB-KW"/>
</dbReference>
<evidence type="ECO:0000256" key="4">
    <source>
        <dbReference type="ARBA" id="ARBA00022737"/>
    </source>
</evidence>
<name>A0A087SGA5_AUXPR</name>
<reference evidence="9" key="4">
    <citation type="submission" date="2018-11" db="EMBL/GenBank/DDBJ databases">
        <title>Characterization of plant carbon substrate utilization by Auxenochlorella protothecoides.</title>
        <authorList>
            <person name="Vogler B.W."/>
            <person name="Starkenburg S.R."/>
            <person name="Sudasinghe N."/>
            <person name="Schambach J.Y."/>
            <person name="Rollin J.A."/>
            <person name="Pattathil S."/>
            <person name="Barry A.N."/>
        </authorList>
    </citation>
    <scope>NUCLEOTIDE SEQUENCE [LARGE SCALE GENOMIC DNA]</scope>
    <source>
        <strain evidence="9">UTEX 25</strain>
    </source>
</reference>
<dbReference type="GO" id="GO:0005730">
    <property type="term" value="C:nucleolus"/>
    <property type="evidence" value="ECO:0007669"/>
    <property type="project" value="UniProtKB-SubCell"/>
</dbReference>
<reference evidence="11" key="2">
    <citation type="journal article" date="2018" name="Algal Res.">
        <title>Characterization of plant carbon substrate utilization by Auxenochlorella protothecoides.</title>
        <authorList>
            <person name="Vogler B.W."/>
            <person name="Starkenburg S.R."/>
            <person name="Sudasinghe N."/>
            <person name="Schambach J.Y."/>
            <person name="Rollin J.A."/>
            <person name="Pattathil S."/>
            <person name="Barry A.N."/>
        </authorList>
    </citation>
    <scope>NUCLEOTIDE SEQUENCE [LARGE SCALE GENOMIC DNA]</scope>
    <source>
        <strain evidence="11">UTEX 25</strain>
    </source>
</reference>
<accession>A0A087SGA5</accession>
<dbReference type="CDD" id="cd00200">
    <property type="entry name" value="WD40"/>
    <property type="match status" value="1"/>
</dbReference>
<dbReference type="PROSITE" id="PS50082">
    <property type="entry name" value="WD_REPEATS_2"/>
    <property type="match status" value="3"/>
</dbReference>
<evidence type="ECO:0000256" key="6">
    <source>
        <dbReference type="PROSITE-ProRule" id="PRU00221"/>
    </source>
</evidence>
<evidence type="ECO:0000313" key="11">
    <source>
        <dbReference type="Proteomes" id="UP000279271"/>
    </source>
</evidence>
<dbReference type="KEGG" id="apro:F751_3771"/>
<evidence type="ECO:0000313" key="10">
    <source>
        <dbReference type="Proteomes" id="UP000028924"/>
    </source>
</evidence>
<dbReference type="PANTHER" id="PTHR19924">
    <property type="entry name" value="UTP15 U3 SMALL NUCLEOLAR RNA-ASSOCIATED PROTEIN 15 FAMILY MEMBER"/>
    <property type="match status" value="1"/>
</dbReference>
<evidence type="ECO:0000259" key="7">
    <source>
        <dbReference type="Pfam" id="PF09384"/>
    </source>
</evidence>
<keyword evidence="10" id="KW-1185">Reference proteome</keyword>
<dbReference type="Proteomes" id="UP000028924">
    <property type="component" value="Unassembled WGS sequence"/>
</dbReference>
<keyword evidence="4" id="KW-0677">Repeat</keyword>
<dbReference type="EMBL" id="KL662110">
    <property type="protein sequence ID" value="KFM24759.1"/>
    <property type="molecule type" value="Genomic_DNA"/>
</dbReference>
<evidence type="ECO:0000256" key="5">
    <source>
        <dbReference type="ARBA" id="ARBA00023242"/>
    </source>
</evidence>